<reference evidence="18" key="1">
    <citation type="submission" date="2017-08" db="EMBL/GenBank/DDBJ databases">
        <authorList>
            <person name="Grouzdev D.S."/>
            <person name="Gaisin V.A."/>
            <person name="Rysina M.S."/>
            <person name="Gorlenko V.M."/>
        </authorList>
    </citation>
    <scope>NUCLEOTIDE SEQUENCE [LARGE SCALE GENOMIC DNA]</scope>
    <source>
        <strain evidence="18">Kir15-3F</strain>
    </source>
</reference>
<dbReference type="InterPro" id="IPR006554">
    <property type="entry name" value="Helicase-like_DEXD_c2"/>
</dbReference>
<protein>
    <recommendedName>
        <fullName evidence="15">3'-5' exonuclease DinG</fullName>
        <ecNumber evidence="15">3.1.-.-</ecNumber>
    </recommendedName>
</protein>
<evidence type="ECO:0000256" key="9">
    <source>
        <dbReference type="ARBA" id="ARBA00022840"/>
    </source>
</evidence>
<dbReference type="AlphaFoldDB" id="A0A2A6RFS8"/>
<keyword evidence="7" id="KW-0347">Helicase</keyword>
<gene>
    <name evidence="15" type="primary">dinG</name>
    <name evidence="17" type="ORF">CJ255_17645</name>
</gene>
<keyword evidence="18" id="KW-1185">Reference proteome</keyword>
<dbReference type="Pfam" id="PF13307">
    <property type="entry name" value="Helicase_C_2"/>
    <property type="match status" value="1"/>
</dbReference>
<keyword evidence="4 15" id="KW-0547">Nucleotide-binding</keyword>
<keyword evidence="6 15" id="KW-0378">Hydrolase</keyword>
<keyword evidence="11" id="KW-0411">Iron-sulfur</keyword>
<dbReference type="InterPro" id="IPR013520">
    <property type="entry name" value="Ribonucl_H"/>
</dbReference>
<dbReference type="SMART" id="SM00488">
    <property type="entry name" value="DEXDc2"/>
    <property type="match status" value="1"/>
</dbReference>
<dbReference type="SMART" id="SM00479">
    <property type="entry name" value="EXOIII"/>
    <property type="match status" value="1"/>
</dbReference>
<dbReference type="InterPro" id="IPR012337">
    <property type="entry name" value="RNaseH-like_sf"/>
</dbReference>
<dbReference type="PANTHER" id="PTHR11472">
    <property type="entry name" value="DNA REPAIR DEAD HELICASE RAD3/XP-D SUBFAMILY MEMBER"/>
    <property type="match status" value="1"/>
</dbReference>
<keyword evidence="13" id="KW-0234">DNA repair</keyword>
<evidence type="ECO:0000256" key="13">
    <source>
        <dbReference type="ARBA" id="ARBA00023204"/>
    </source>
</evidence>
<evidence type="ECO:0000313" key="17">
    <source>
        <dbReference type="EMBL" id="PDW01738.1"/>
    </source>
</evidence>
<dbReference type="HAMAP" id="MF_02206">
    <property type="entry name" value="DinG_exonucl"/>
    <property type="match status" value="1"/>
</dbReference>
<dbReference type="GO" id="GO:0006281">
    <property type="term" value="P:DNA repair"/>
    <property type="evidence" value="ECO:0007669"/>
    <property type="project" value="UniProtKB-KW"/>
</dbReference>
<dbReference type="RefSeq" id="WP_097645417.1">
    <property type="nucleotide sequence ID" value="NZ_NQWI01000114.1"/>
</dbReference>
<dbReference type="GO" id="GO:0003678">
    <property type="term" value="F:DNA helicase activity"/>
    <property type="evidence" value="ECO:0007669"/>
    <property type="project" value="InterPro"/>
</dbReference>
<evidence type="ECO:0000256" key="7">
    <source>
        <dbReference type="ARBA" id="ARBA00022806"/>
    </source>
</evidence>
<evidence type="ECO:0000256" key="5">
    <source>
        <dbReference type="ARBA" id="ARBA00022763"/>
    </source>
</evidence>
<dbReference type="GO" id="GO:0016818">
    <property type="term" value="F:hydrolase activity, acting on acid anhydrides, in phosphorus-containing anhydrides"/>
    <property type="evidence" value="ECO:0007669"/>
    <property type="project" value="InterPro"/>
</dbReference>
<accession>A0A2A6RFS8</accession>
<dbReference type="FunFam" id="3.30.420.10:FF:000045">
    <property type="entry name" value="3'-5' exonuclease DinG"/>
    <property type="match status" value="1"/>
</dbReference>
<proteinExistence type="inferred from homology"/>
<keyword evidence="12" id="KW-0238">DNA-binding</keyword>
<dbReference type="SMART" id="SM00487">
    <property type="entry name" value="DEXDc"/>
    <property type="match status" value="1"/>
</dbReference>
<evidence type="ECO:0000256" key="1">
    <source>
        <dbReference type="ARBA" id="ARBA00022485"/>
    </source>
</evidence>
<dbReference type="InterPro" id="IPR014001">
    <property type="entry name" value="Helicase_ATP-bd"/>
</dbReference>
<evidence type="ECO:0000256" key="15">
    <source>
        <dbReference type="HAMAP-Rule" id="MF_02206"/>
    </source>
</evidence>
<feature type="binding site" evidence="15">
    <location>
        <begin position="280"/>
        <end position="287"/>
    </location>
    <ligand>
        <name>ATP</name>
        <dbReference type="ChEBI" id="CHEBI:30616"/>
    </ligand>
</feature>
<dbReference type="GO" id="GO:0051539">
    <property type="term" value="F:4 iron, 4 sulfur cluster binding"/>
    <property type="evidence" value="ECO:0007669"/>
    <property type="project" value="UniProtKB-KW"/>
</dbReference>
<dbReference type="InterPro" id="IPR010614">
    <property type="entry name" value="RAD3-like_helicase_DEAD"/>
</dbReference>
<dbReference type="Proteomes" id="UP000220527">
    <property type="component" value="Unassembled WGS sequence"/>
</dbReference>
<evidence type="ECO:0000256" key="4">
    <source>
        <dbReference type="ARBA" id="ARBA00022741"/>
    </source>
</evidence>
<dbReference type="GO" id="GO:0046872">
    <property type="term" value="F:metal ion binding"/>
    <property type="evidence" value="ECO:0007669"/>
    <property type="project" value="UniProtKB-KW"/>
</dbReference>
<sequence>MNERIYVALDVETTGLTLGVDELIEVAAVKFRPGEILEQYSQLVRPRQALPLKITRITGITPADLEHAPTFNAIGSTFAQFVKSYPIVGHSVGFDLDMLRAQGMNFSQPVYDTFDLAMLLMPHAPVYKLGALAANLDIPHPDAHRALNDALVTAHVFSHLLAMIDQLSLDDLNEIVRLSSKIVTPMGDLFAAALRERAKHAFIVGPGGAAAQPKPSVEWVPLKPTNDQRPLDLGAVTTFFAPTGPLGQRFAGYEPREAQVEMARAVAQAFNHGEPLLVEAGTGTGKSLAYLTPAAMFAVRRGERVVVSTNTINLQDQLFFKDVPDLQRIMADAGEPAFSAALLKGRSNYLCLKRYHELRRNENLAPEEVRTLLKVQLWLPGTPSGDKAELLLLEREHNAWGRINVTPETCIGARCDYFRECFFFQARRQAEAAHVLIVNHALLISDLANQSKVLPAYDHLIIDEAHNLEEVATAQLSFELDQAMLNKFLDDLYQTGGVQLVAGILSELPTFLQSVPGEASEKLGQLCDELHPHVQRARVTGYECFNLLQAFVHDASSDNLYDPRIRITPELRTKHAAWPEIQTTWASLNDALAVIGHGLANIDSQLREQQKQGLEGCEELLLRVEFLARFASEVRIHTCHLFFGDEASICWITHERQRENIKLTVAPLSVAELLQPQLFAQKQTCILASATLTIEEGFEFMQSRLGLEHADELLLESPFDYEQQALVFIPSDIPEPNQRGYQQALEDALVELCTATGGRTLALFTANSSLKQTYTAIQEPLEEHEIAVLGQNIDGSRRAILDRFREFPRTVLLGTTSFWEGVDVVGDALSVLVITKLPFNVPTDPIFAARSEIFGRDAFELFAIPQSILRFKQGFGRLIRSREDRGIVVVLDKRLLSKKYGAQFLGSLPNTRVLKGTLRQLPQIAARFLGNK</sequence>
<evidence type="ECO:0000256" key="8">
    <source>
        <dbReference type="ARBA" id="ARBA00022839"/>
    </source>
</evidence>
<evidence type="ECO:0000256" key="11">
    <source>
        <dbReference type="ARBA" id="ARBA00023014"/>
    </source>
</evidence>
<dbReference type="Pfam" id="PF06733">
    <property type="entry name" value="DEAD_2"/>
    <property type="match status" value="1"/>
</dbReference>
<dbReference type="Pfam" id="PF00929">
    <property type="entry name" value="RNase_T"/>
    <property type="match status" value="1"/>
</dbReference>
<dbReference type="EMBL" id="NQWI01000114">
    <property type="protein sequence ID" value="PDW01738.1"/>
    <property type="molecule type" value="Genomic_DNA"/>
</dbReference>
<keyword evidence="3" id="KW-0479">Metal-binding</keyword>
<keyword evidence="10" id="KW-0408">Iron</keyword>
<dbReference type="SUPFAM" id="SSF52540">
    <property type="entry name" value="P-loop containing nucleoside triphosphate hydrolases"/>
    <property type="match status" value="2"/>
</dbReference>
<evidence type="ECO:0000259" key="16">
    <source>
        <dbReference type="PROSITE" id="PS51193"/>
    </source>
</evidence>
<comment type="caution">
    <text evidence="17">The sequence shown here is derived from an EMBL/GenBank/DDBJ whole genome shotgun (WGS) entry which is preliminary data.</text>
</comment>
<evidence type="ECO:0000256" key="12">
    <source>
        <dbReference type="ARBA" id="ARBA00023125"/>
    </source>
</evidence>
<dbReference type="OrthoDB" id="9803913at2"/>
<dbReference type="PANTHER" id="PTHR11472:SF34">
    <property type="entry name" value="REGULATOR OF TELOMERE ELONGATION HELICASE 1"/>
    <property type="match status" value="1"/>
</dbReference>
<evidence type="ECO:0000313" key="18">
    <source>
        <dbReference type="Proteomes" id="UP000220527"/>
    </source>
</evidence>
<dbReference type="InterPro" id="IPR014013">
    <property type="entry name" value="Helic_SF1/SF2_ATP-bd_DinG/Rad3"/>
</dbReference>
<keyword evidence="1" id="KW-0004">4Fe-4S</keyword>
<evidence type="ECO:0000256" key="10">
    <source>
        <dbReference type="ARBA" id="ARBA00023004"/>
    </source>
</evidence>
<feature type="domain" description="Helicase ATP-binding" evidence="16">
    <location>
        <begin position="245"/>
        <end position="512"/>
    </location>
</feature>
<dbReference type="InterPro" id="IPR006310">
    <property type="entry name" value="DinG"/>
</dbReference>
<dbReference type="CDD" id="cd06127">
    <property type="entry name" value="DEDDh"/>
    <property type="match status" value="1"/>
</dbReference>
<organism evidence="17 18">
    <name type="scientific">Candidatus Viridilinea mediisalina</name>
    <dbReference type="NCBI Taxonomy" id="2024553"/>
    <lineage>
        <taxon>Bacteria</taxon>
        <taxon>Bacillati</taxon>
        <taxon>Chloroflexota</taxon>
        <taxon>Chloroflexia</taxon>
        <taxon>Chloroflexales</taxon>
        <taxon>Chloroflexineae</taxon>
        <taxon>Oscillochloridaceae</taxon>
        <taxon>Candidatus Viridilinea</taxon>
    </lineage>
</organism>
<dbReference type="SUPFAM" id="SSF53098">
    <property type="entry name" value="Ribonuclease H-like"/>
    <property type="match status" value="1"/>
</dbReference>
<dbReference type="InterPro" id="IPR036397">
    <property type="entry name" value="RNaseH_sf"/>
</dbReference>
<dbReference type="GO" id="GO:0005524">
    <property type="term" value="F:ATP binding"/>
    <property type="evidence" value="ECO:0007669"/>
    <property type="project" value="UniProtKB-UniRule"/>
</dbReference>
<dbReference type="Gene3D" id="3.30.420.10">
    <property type="entry name" value="Ribonuclease H-like superfamily/Ribonuclease H"/>
    <property type="match status" value="1"/>
</dbReference>
<dbReference type="InterPro" id="IPR045028">
    <property type="entry name" value="DinG/Rad3-like"/>
</dbReference>
<dbReference type="InterPro" id="IPR006555">
    <property type="entry name" value="ATP-dep_Helicase_C"/>
</dbReference>
<name>A0A2A6RFS8_9CHLR</name>
<dbReference type="InterPro" id="IPR027417">
    <property type="entry name" value="P-loop_NTPase"/>
</dbReference>
<keyword evidence="14" id="KW-0413">Isomerase</keyword>
<evidence type="ECO:0000256" key="3">
    <source>
        <dbReference type="ARBA" id="ARBA00022723"/>
    </source>
</evidence>
<keyword evidence="9 15" id="KW-0067">ATP-binding</keyword>
<keyword evidence="2 15" id="KW-0540">Nuclease</keyword>
<dbReference type="PROSITE" id="PS51193">
    <property type="entry name" value="HELICASE_ATP_BIND_2"/>
    <property type="match status" value="1"/>
</dbReference>
<dbReference type="GO" id="GO:0003677">
    <property type="term" value="F:DNA binding"/>
    <property type="evidence" value="ECO:0007669"/>
    <property type="project" value="UniProtKB-KW"/>
</dbReference>
<dbReference type="Gene3D" id="3.40.50.300">
    <property type="entry name" value="P-loop containing nucleotide triphosphate hydrolases"/>
    <property type="match status" value="2"/>
</dbReference>
<feature type="short sequence motif" description="DEAH box" evidence="15">
    <location>
        <begin position="463"/>
        <end position="466"/>
    </location>
</feature>
<comment type="similarity">
    <text evidence="15">Belongs to the helicase family. DinG subfamily. Type 2 sub-subfamily.</text>
</comment>
<dbReference type="GO" id="GO:0008408">
    <property type="term" value="F:3'-5' exonuclease activity"/>
    <property type="evidence" value="ECO:0007669"/>
    <property type="project" value="UniProtKB-UniRule"/>
</dbReference>
<dbReference type="SMART" id="SM00491">
    <property type="entry name" value="HELICc2"/>
    <property type="match status" value="1"/>
</dbReference>
<dbReference type="EC" id="3.1.-.-" evidence="15"/>
<keyword evidence="5" id="KW-0227">DNA damage</keyword>
<keyword evidence="8 15" id="KW-0269">Exonuclease</keyword>
<evidence type="ECO:0000256" key="2">
    <source>
        <dbReference type="ARBA" id="ARBA00022722"/>
    </source>
</evidence>
<evidence type="ECO:0000256" key="6">
    <source>
        <dbReference type="ARBA" id="ARBA00022801"/>
    </source>
</evidence>
<comment type="function">
    <text evidence="15">3'-5' exonuclease.</text>
</comment>
<evidence type="ECO:0000256" key="14">
    <source>
        <dbReference type="ARBA" id="ARBA00023235"/>
    </source>
</evidence>